<dbReference type="GO" id="GO:0046872">
    <property type="term" value="F:metal ion binding"/>
    <property type="evidence" value="ECO:0007669"/>
    <property type="project" value="UniProtKB-KW"/>
</dbReference>
<dbReference type="PROSITE" id="PS01047">
    <property type="entry name" value="HMA_1"/>
    <property type="match status" value="1"/>
</dbReference>
<dbReference type="InterPro" id="IPR017969">
    <property type="entry name" value="Heavy-metal-associated_CS"/>
</dbReference>
<dbReference type="PROSITE" id="PS50846">
    <property type="entry name" value="HMA_2"/>
    <property type="match status" value="1"/>
</dbReference>
<name>A0A2J9PM56_9LACT</name>
<evidence type="ECO:0000313" key="3">
    <source>
        <dbReference type="EMBL" id="PNL91422.1"/>
    </source>
</evidence>
<dbReference type="Proteomes" id="UP000192813">
    <property type="component" value="Unassembled WGS sequence"/>
</dbReference>
<dbReference type="EMBL" id="NBTM02000001">
    <property type="protein sequence ID" value="PNL91422.1"/>
    <property type="molecule type" value="Genomic_DNA"/>
</dbReference>
<reference evidence="4" key="1">
    <citation type="submission" date="2017-12" db="EMBL/GenBank/DDBJ databases">
        <title>FDA dAtabase for Regulatory Grade micrObial Sequences (FDA-ARGOS): Supporting development and validation of Infectious Disease Dx tests.</title>
        <authorList>
            <person name="Hoffmann M."/>
            <person name="Allard M."/>
            <person name="Evans P."/>
            <person name="Brown E."/>
            <person name="Tallon L."/>
            <person name="Sadzewicz L."/>
            <person name="Sengamalay N."/>
            <person name="Ott S."/>
            <person name="Godinez A."/>
            <person name="Nagaraj S."/>
            <person name="Vavikolanu K."/>
            <person name="Aluvathingal J."/>
            <person name="Nadendla S."/>
            <person name="Sichtig H."/>
        </authorList>
    </citation>
    <scope>NUCLEOTIDE SEQUENCE [LARGE SCALE GENOMIC DNA]</scope>
    <source>
        <strain evidence="4">FDAARGOS_249</strain>
    </source>
</reference>
<dbReference type="Gene3D" id="3.30.70.100">
    <property type="match status" value="1"/>
</dbReference>
<dbReference type="Pfam" id="PF00403">
    <property type="entry name" value="HMA"/>
    <property type="match status" value="1"/>
</dbReference>
<evidence type="ECO:0000313" key="4">
    <source>
        <dbReference type="Proteomes" id="UP000192813"/>
    </source>
</evidence>
<feature type="domain" description="HMA" evidence="2">
    <location>
        <begin position="2"/>
        <end position="68"/>
    </location>
</feature>
<gene>
    <name evidence="3" type="ORF">A6J77_003925</name>
</gene>
<accession>A0A2J9PM56</accession>
<organism evidence="3 4">
    <name type="scientific">Aerococcus viridans</name>
    <dbReference type="NCBI Taxonomy" id="1377"/>
    <lineage>
        <taxon>Bacteria</taxon>
        <taxon>Bacillati</taxon>
        <taxon>Bacillota</taxon>
        <taxon>Bacilli</taxon>
        <taxon>Lactobacillales</taxon>
        <taxon>Aerococcaceae</taxon>
        <taxon>Aerococcus</taxon>
    </lineage>
</organism>
<sequence>MNTKTYLVPDMSCAHCKARIEKEVTGLNGVEAADVPVESKVLTVKFDDQVVDSAAIVAAVAEAGYTANPQ</sequence>
<dbReference type="RefSeq" id="WP_059349347.1">
    <property type="nucleotide sequence ID" value="NZ_NBTM02000001.1"/>
</dbReference>
<proteinExistence type="predicted"/>
<dbReference type="AlphaFoldDB" id="A0A2J9PM56"/>
<comment type="caution">
    <text evidence="3">The sequence shown here is derived from an EMBL/GenBank/DDBJ whole genome shotgun (WGS) entry which is preliminary data.</text>
</comment>
<keyword evidence="1" id="KW-0479">Metal-binding</keyword>
<dbReference type="SUPFAM" id="SSF55008">
    <property type="entry name" value="HMA, heavy metal-associated domain"/>
    <property type="match status" value="1"/>
</dbReference>
<evidence type="ECO:0000259" key="2">
    <source>
        <dbReference type="PROSITE" id="PS50846"/>
    </source>
</evidence>
<evidence type="ECO:0000256" key="1">
    <source>
        <dbReference type="ARBA" id="ARBA00022723"/>
    </source>
</evidence>
<protein>
    <submittedName>
        <fullName evidence="3">Copper chaperone</fullName>
    </submittedName>
</protein>
<dbReference type="InterPro" id="IPR006121">
    <property type="entry name" value="HMA_dom"/>
</dbReference>
<dbReference type="InterPro" id="IPR036163">
    <property type="entry name" value="HMA_dom_sf"/>
</dbReference>
<dbReference type="CDD" id="cd00371">
    <property type="entry name" value="HMA"/>
    <property type="match status" value="1"/>
</dbReference>